<comment type="caution">
    <text evidence="1">The sequence shown here is derived from an EMBL/GenBank/DDBJ whole genome shotgun (WGS) entry which is preliminary data.</text>
</comment>
<evidence type="ECO:0000313" key="1">
    <source>
        <dbReference type="EMBL" id="MBC8597440.1"/>
    </source>
</evidence>
<proteinExistence type="predicted"/>
<keyword evidence="2" id="KW-1185">Reference proteome</keyword>
<dbReference type="RefSeq" id="WP_262432713.1">
    <property type="nucleotide sequence ID" value="NZ_JACRTE010000031.1"/>
</dbReference>
<organism evidence="1 2">
    <name type="scientific">Qingrenia yutianensis</name>
    <dbReference type="NCBI Taxonomy" id="2763676"/>
    <lineage>
        <taxon>Bacteria</taxon>
        <taxon>Bacillati</taxon>
        <taxon>Bacillota</taxon>
        <taxon>Clostridia</taxon>
        <taxon>Eubacteriales</taxon>
        <taxon>Oscillospiraceae</taxon>
        <taxon>Qingrenia</taxon>
    </lineage>
</organism>
<dbReference type="EMBL" id="JACRTE010000031">
    <property type="protein sequence ID" value="MBC8597440.1"/>
    <property type="molecule type" value="Genomic_DNA"/>
</dbReference>
<accession>A0A926FBH4</accession>
<dbReference type="Proteomes" id="UP000647416">
    <property type="component" value="Unassembled WGS sequence"/>
</dbReference>
<protein>
    <submittedName>
        <fullName evidence="1">Uncharacterized protein</fullName>
    </submittedName>
</protein>
<sequence>MDFILRKTLKLYYHFGVYTKSGKYPNPNSYSVTIKKVNSGFNCTNNWYPQVGTYESFFNAVSVSNTIPAHQSVWIEDESVLANGRFEALMKYTLTGTLVMAVYLCKNKNNIGDNPSYPPISKNEYSGTASAFYISTSNTLAATDLLASYYNSAFYGISSKNFSGNSTESNPITLLQGGTASEDSSTYNNVGNYGLQYAFSTTLKNDKTSGRVKFKGYVISNPEGHWAGISSGGVAKAMFLGTNGAGSGAGYNRWNFCETNAINPGKSITLDYQYMHLGRGCTPGIIQWETVEV</sequence>
<evidence type="ECO:0000313" key="2">
    <source>
        <dbReference type="Proteomes" id="UP000647416"/>
    </source>
</evidence>
<dbReference type="AlphaFoldDB" id="A0A926FBH4"/>
<gene>
    <name evidence="1" type="ORF">H8706_11285</name>
</gene>
<reference evidence="1" key="1">
    <citation type="submission" date="2020-08" db="EMBL/GenBank/DDBJ databases">
        <title>Genome public.</title>
        <authorList>
            <person name="Liu C."/>
            <person name="Sun Q."/>
        </authorList>
    </citation>
    <scope>NUCLEOTIDE SEQUENCE</scope>
    <source>
        <strain evidence="1">NSJ-50</strain>
    </source>
</reference>
<name>A0A926FBH4_9FIRM</name>